<dbReference type="InterPro" id="IPR007727">
    <property type="entry name" value="Spo12"/>
</dbReference>
<evidence type="ECO:0000313" key="3">
    <source>
        <dbReference type="Proteomes" id="UP001377567"/>
    </source>
</evidence>
<reference evidence="2 3" key="1">
    <citation type="journal article" date="2023" name="Elife">
        <title>Identification of key yeast species and microbe-microbe interactions impacting larval growth of Drosophila in the wild.</title>
        <authorList>
            <person name="Mure A."/>
            <person name="Sugiura Y."/>
            <person name="Maeda R."/>
            <person name="Honda K."/>
            <person name="Sakurai N."/>
            <person name="Takahashi Y."/>
            <person name="Watada M."/>
            <person name="Katoh T."/>
            <person name="Gotoh A."/>
            <person name="Gotoh Y."/>
            <person name="Taniguchi I."/>
            <person name="Nakamura K."/>
            <person name="Hayashi T."/>
            <person name="Katayama T."/>
            <person name="Uemura T."/>
            <person name="Hattori Y."/>
        </authorList>
    </citation>
    <scope>NUCLEOTIDE SEQUENCE [LARGE SCALE GENOMIC DNA]</scope>
    <source>
        <strain evidence="2 3">KH-74</strain>
    </source>
</reference>
<sequence>MPSSVGSHISPQTITTTAPLSSSDGSIFGNTHSTAFQRGVSPRRKSDGSKKAGESAEKVPHMSGAAGSAPLQRSVFKSKKLGTQKKMVPKLRSKFASPTDTLLSPCSKKLTSHKTKFLLAKSNPTKLSFKEMKKTDSDDLMGDYASEY</sequence>
<comment type="caution">
    <text evidence="2">The sequence shown here is derived from an EMBL/GenBank/DDBJ whole genome shotgun (WGS) entry which is preliminary data.</text>
</comment>
<dbReference type="Pfam" id="PF05032">
    <property type="entry name" value="Spo12"/>
    <property type="match status" value="1"/>
</dbReference>
<dbReference type="AlphaFoldDB" id="A0AAV5S9L6"/>
<evidence type="ECO:0000256" key="1">
    <source>
        <dbReference type="SAM" id="MobiDB-lite"/>
    </source>
</evidence>
<organism evidence="2 3">
    <name type="scientific">Maudiozyma humilis</name>
    <name type="common">Sour dough yeast</name>
    <name type="synonym">Kazachstania humilis</name>
    <dbReference type="NCBI Taxonomy" id="51915"/>
    <lineage>
        <taxon>Eukaryota</taxon>
        <taxon>Fungi</taxon>
        <taxon>Dikarya</taxon>
        <taxon>Ascomycota</taxon>
        <taxon>Saccharomycotina</taxon>
        <taxon>Saccharomycetes</taxon>
        <taxon>Saccharomycetales</taxon>
        <taxon>Saccharomycetaceae</taxon>
        <taxon>Maudiozyma</taxon>
    </lineage>
</organism>
<feature type="compositionally biased region" description="Polar residues" evidence="1">
    <location>
        <begin position="1"/>
        <end position="36"/>
    </location>
</feature>
<feature type="compositionally biased region" description="Basic and acidic residues" evidence="1">
    <location>
        <begin position="44"/>
        <end position="60"/>
    </location>
</feature>
<protein>
    <submittedName>
        <fullName evidence="2">Bns1 protein</fullName>
    </submittedName>
</protein>
<dbReference type="EMBL" id="BTGD01000025">
    <property type="protein sequence ID" value="GMM59066.1"/>
    <property type="molecule type" value="Genomic_DNA"/>
</dbReference>
<gene>
    <name evidence="2" type="ORF">DAKH74_056830</name>
</gene>
<accession>A0AAV5S9L6</accession>
<feature type="compositionally biased region" description="Basic residues" evidence="1">
    <location>
        <begin position="76"/>
        <end position="85"/>
    </location>
</feature>
<keyword evidence="3" id="KW-1185">Reference proteome</keyword>
<name>A0AAV5S9L6_MAUHU</name>
<proteinExistence type="predicted"/>
<dbReference type="Proteomes" id="UP001377567">
    <property type="component" value="Unassembled WGS sequence"/>
</dbReference>
<feature type="region of interest" description="Disordered" evidence="1">
    <location>
        <begin position="1"/>
        <end position="85"/>
    </location>
</feature>
<evidence type="ECO:0000313" key="2">
    <source>
        <dbReference type="EMBL" id="GMM59066.1"/>
    </source>
</evidence>